<protein>
    <submittedName>
        <fullName evidence="1 3">Uncharacterized protein</fullName>
    </submittedName>
</protein>
<evidence type="ECO:0000313" key="3">
    <source>
        <dbReference type="WBParaSite" id="ECPE_0000177801-mRNA-1"/>
    </source>
</evidence>
<reference evidence="3" key="1">
    <citation type="submission" date="2016-06" db="UniProtKB">
        <authorList>
            <consortium name="WormBaseParasite"/>
        </authorList>
    </citation>
    <scope>IDENTIFICATION</scope>
</reference>
<organism evidence="3">
    <name type="scientific">Echinostoma caproni</name>
    <dbReference type="NCBI Taxonomy" id="27848"/>
    <lineage>
        <taxon>Eukaryota</taxon>
        <taxon>Metazoa</taxon>
        <taxon>Spiralia</taxon>
        <taxon>Lophotrochozoa</taxon>
        <taxon>Platyhelminthes</taxon>
        <taxon>Trematoda</taxon>
        <taxon>Digenea</taxon>
        <taxon>Plagiorchiida</taxon>
        <taxon>Echinostomata</taxon>
        <taxon>Echinostomatoidea</taxon>
        <taxon>Echinostomatidae</taxon>
        <taxon>Echinostoma</taxon>
    </lineage>
</organism>
<dbReference type="Proteomes" id="UP000272942">
    <property type="component" value="Unassembled WGS sequence"/>
</dbReference>
<sequence>MRINASKSASMMMMKDGKRKHRVLTQDHFEVDGSPLKSMSPVDEAKYMGPGFTWKGRKAVRHTGKLNEMLGDLTKAPLKPHQRLELLRVFAIPKLVHDLTLGVAHRNTLKYLDRMIRETQRARIGRSARTENPLTAIVTGTKSFGPNVRTANIPISVGQSTVVSVEEAKQA</sequence>
<reference evidence="1 2" key="2">
    <citation type="submission" date="2018-11" db="EMBL/GenBank/DDBJ databases">
        <authorList>
            <consortium name="Pathogen Informatics"/>
        </authorList>
    </citation>
    <scope>NUCLEOTIDE SEQUENCE [LARGE SCALE GENOMIC DNA]</scope>
    <source>
        <strain evidence="1 2">Egypt</strain>
    </source>
</reference>
<dbReference type="WBParaSite" id="ECPE_0000177801-mRNA-1">
    <property type="protein sequence ID" value="ECPE_0000177801-mRNA-1"/>
    <property type="gene ID" value="ECPE_0000177801"/>
</dbReference>
<gene>
    <name evidence="1" type="ORF">ECPE_LOCUS1778</name>
</gene>
<proteinExistence type="predicted"/>
<dbReference type="EMBL" id="UZAN01015129">
    <property type="protein sequence ID" value="VDP46191.1"/>
    <property type="molecule type" value="Genomic_DNA"/>
</dbReference>
<dbReference type="OrthoDB" id="6288414at2759"/>
<name>A0A183A493_9TREM</name>
<accession>A0A183A493</accession>
<evidence type="ECO:0000313" key="1">
    <source>
        <dbReference type="EMBL" id="VDP46191.1"/>
    </source>
</evidence>
<keyword evidence="2" id="KW-1185">Reference proteome</keyword>
<evidence type="ECO:0000313" key="2">
    <source>
        <dbReference type="Proteomes" id="UP000272942"/>
    </source>
</evidence>
<dbReference type="AlphaFoldDB" id="A0A183A493"/>